<dbReference type="EMBL" id="SRLO01000012">
    <property type="protein sequence ID" value="TNN86890.1"/>
    <property type="molecule type" value="Genomic_DNA"/>
</dbReference>
<name>A0A4Z2J9W0_9TELE</name>
<gene>
    <name evidence="1" type="ORF">EYF80_002645</name>
</gene>
<dbReference type="AlphaFoldDB" id="A0A4Z2J9W0"/>
<proteinExistence type="predicted"/>
<comment type="caution">
    <text evidence="1">The sequence shown here is derived from an EMBL/GenBank/DDBJ whole genome shotgun (WGS) entry which is preliminary data.</text>
</comment>
<evidence type="ECO:0000313" key="2">
    <source>
        <dbReference type="Proteomes" id="UP000314294"/>
    </source>
</evidence>
<protein>
    <submittedName>
        <fullName evidence="1">Uncharacterized protein</fullName>
    </submittedName>
</protein>
<organism evidence="1 2">
    <name type="scientific">Liparis tanakae</name>
    <name type="common">Tanaka's snailfish</name>
    <dbReference type="NCBI Taxonomy" id="230148"/>
    <lineage>
        <taxon>Eukaryota</taxon>
        <taxon>Metazoa</taxon>
        <taxon>Chordata</taxon>
        <taxon>Craniata</taxon>
        <taxon>Vertebrata</taxon>
        <taxon>Euteleostomi</taxon>
        <taxon>Actinopterygii</taxon>
        <taxon>Neopterygii</taxon>
        <taxon>Teleostei</taxon>
        <taxon>Neoteleostei</taxon>
        <taxon>Acanthomorphata</taxon>
        <taxon>Eupercaria</taxon>
        <taxon>Perciformes</taxon>
        <taxon>Cottioidei</taxon>
        <taxon>Cottales</taxon>
        <taxon>Liparidae</taxon>
        <taxon>Liparis</taxon>
    </lineage>
</organism>
<reference evidence="1 2" key="1">
    <citation type="submission" date="2019-03" db="EMBL/GenBank/DDBJ databases">
        <title>First draft genome of Liparis tanakae, snailfish: a comprehensive survey of snailfish specific genes.</title>
        <authorList>
            <person name="Kim W."/>
            <person name="Song I."/>
            <person name="Jeong J.-H."/>
            <person name="Kim D."/>
            <person name="Kim S."/>
            <person name="Ryu S."/>
            <person name="Song J.Y."/>
            <person name="Lee S.K."/>
        </authorList>
    </citation>
    <scope>NUCLEOTIDE SEQUENCE [LARGE SCALE GENOMIC DNA]</scope>
    <source>
        <tissue evidence="1">Muscle</tissue>
    </source>
</reference>
<sequence length="166" mass="18124">MRRAASDAEDCELTTSITFCTANNSFSRLELGVSVFTSGEQQDFLQRPPQWDPLLRLAVWDHISAPLCAQLDARPHRSDRLQARLSDVPAEVHRDLLQTLSVSHRALQAAVGDADAVLQVEAAQLPAALQHGGHIPVRDVCTARQGQPEQVGTPVAQTAVSYIINR</sequence>
<evidence type="ECO:0000313" key="1">
    <source>
        <dbReference type="EMBL" id="TNN86890.1"/>
    </source>
</evidence>
<accession>A0A4Z2J9W0</accession>
<keyword evidence="2" id="KW-1185">Reference proteome</keyword>
<dbReference type="Proteomes" id="UP000314294">
    <property type="component" value="Unassembled WGS sequence"/>
</dbReference>